<evidence type="ECO:0000256" key="8">
    <source>
        <dbReference type="PROSITE-ProRule" id="PRU00175"/>
    </source>
</evidence>
<dbReference type="SMART" id="SM00449">
    <property type="entry name" value="SPRY"/>
    <property type="match status" value="1"/>
</dbReference>
<dbReference type="InterPro" id="IPR001604">
    <property type="entry name" value="Endo_G_ENPP1-like_dom"/>
</dbReference>
<dbReference type="AlphaFoldDB" id="A0A6J2VTB0"/>
<protein>
    <submittedName>
        <fullName evidence="13">E3 ubiquitin-protein ligase TRIM39-like</fullName>
    </submittedName>
</protein>
<dbReference type="Gene3D" id="4.10.830.40">
    <property type="match status" value="1"/>
</dbReference>
<keyword evidence="7" id="KW-0391">Immunity</keyword>
<dbReference type="InterPro" id="IPR044925">
    <property type="entry name" value="His-Me_finger_sf"/>
</dbReference>
<dbReference type="Pfam" id="PF01223">
    <property type="entry name" value="Endonuclease_NS"/>
    <property type="match status" value="2"/>
</dbReference>
<dbReference type="InterPro" id="IPR003879">
    <property type="entry name" value="Butyrophylin_SPRY"/>
</dbReference>
<dbReference type="GO" id="GO:0005737">
    <property type="term" value="C:cytoplasm"/>
    <property type="evidence" value="ECO:0007669"/>
    <property type="project" value="UniProtKB-SubCell"/>
</dbReference>
<dbReference type="CDD" id="cd13733">
    <property type="entry name" value="SPRY_PRY_C-I_1"/>
    <property type="match status" value="1"/>
</dbReference>
<evidence type="ECO:0000313" key="13">
    <source>
        <dbReference type="RefSeq" id="XP_030635292.1"/>
    </source>
</evidence>
<dbReference type="GO" id="GO:0008270">
    <property type="term" value="F:zinc ion binding"/>
    <property type="evidence" value="ECO:0007669"/>
    <property type="project" value="UniProtKB-KW"/>
</dbReference>
<dbReference type="SUPFAM" id="SSF57845">
    <property type="entry name" value="B-box zinc-binding domain"/>
    <property type="match status" value="1"/>
</dbReference>
<gene>
    <name evidence="13" type="primary">LOC115816478</name>
</gene>
<keyword evidence="12" id="KW-1185">Reference proteome</keyword>
<dbReference type="InterPro" id="IPR001870">
    <property type="entry name" value="B30.2/SPRY"/>
</dbReference>
<keyword evidence="6" id="KW-0862">Zinc</keyword>
<dbReference type="InterPro" id="IPR001841">
    <property type="entry name" value="Znf_RING"/>
</dbReference>
<dbReference type="InterPro" id="IPR058030">
    <property type="entry name" value="TRIM8/14/16/25/29/45/65_CC"/>
</dbReference>
<feature type="domain" description="RING-type" evidence="10">
    <location>
        <begin position="304"/>
        <end position="343"/>
    </location>
</feature>
<keyword evidence="4" id="KW-0479">Metal-binding</keyword>
<dbReference type="InterPro" id="IPR044929">
    <property type="entry name" value="DNA/RNA_non-sp_Endonuclease_sf"/>
</dbReference>
<dbReference type="Pfam" id="PF25600">
    <property type="entry name" value="TRIM_CC"/>
    <property type="match status" value="1"/>
</dbReference>
<dbReference type="SMART" id="SM00477">
    <property type="entry name" value="NUC"/>
    <property type="match status" value="1"/>
</dbReference>
<dbReference type="Pfam" id="PF13765">
    <property type="entry name" value="PRY"/>
    <property type="match status" value="1"/>
</dbReference>
<reference evidence="13" key="1">
    <citation type="submission" date="2025-08" db="UniProtKB">
        <authorList>
            <consortium name="RefSeq"/>
        </authorList>
    </citation>
    <scope>IDENTIFICATION</scope>
</reference>
<dbReference type="InParanoid" id="A0A6J2VTB0"/>
<dbReference type="PROSITE" id="PS50089">
    <property type="entry name" value="ZF_RING_2"/>
    <property type="match status" value="1"/>
</dbReference>
<dbReference type="Proteomes" id="UP000504632">
    <property type="component" value="Chromosome 7"/>
</dbReference>
<dbReference type="Gene3D" id="3.40.570.10">
    <property type="entry name" value="Extracellular Endonuclease, subunit A"/>
    <property type="match status" value="2"/>
</dbReference>
<dbReference type="GeneID" id="115816478"/>
<evidence type="ECO:0000256" key="1">
    <source>
        <dbReference type="ARBA" id="ARBA00004496"/>
    </source>
</evidence>
<dbReference type="Pfam" id="PF00622">
    <property type="entry name" value="SPRY"/>
    <property type="match status" value="1"/>
</dbReference>
<evidence type="ECO:0000259" key="11">
    <source>
        <dbReference type="PROSITE" id="PS50188"/>
    </source>
</evidence>
<dbReference type="FunFam" id="2.60.120.920:FF:000004">
    <property type="entry name" value="Butyrophilin subfamily 1 member A1"/>
    <property type="match status" value="1"/>
</dbReference>
<evidence type="ECO:0000256" key="9">
    <source>
        <dbReference type="SAM" id="Coils"/>
    </source>
</evidence>
<dbReference type="Pfam" id="PF00097">
    <property type="entry name" value="zf-C3HC4"/>
    <property type="match status" value="1"/>
</dbReference>
<dbReference type="InterPro" id="IPR043136">
    <property type="entry name" value="B30.2/SPRY_sf"/>
</dbReference>
<dbReference type="GO" id="GO:0003676">
    <property type="term" value="F:nucleic acid binding"/>
    <property type="evidence" value="ECO:0007669"/>
    <property type="project" value="InterPro"/>
</dbReference>
<evidence type="ECO:0000313" key="12">
    <source>
        <dbReference type="Proteomes" id="UP000504632"/>
    </source>
</evidence>
<dbReference type="CDD" id="cd19769">
    <property type="entry name" value="Bbox2_TRIM16-like"/>
    <property type="match status" value="1"/>
</dbReference>
<dbReference type="Gene3D" id="3.30.160.60">
    <property type="entry name" value="Classic Zinc Finger"/>
    <property type="match status" value="1"/>
</dbReference>
<dbReference type="PANTHER" id="PTHR25465:SF49">
    <property type="entry name" value="BLOODTHIRSTY-RELATED GENE FAMILY, MEMBER 1-RELATED"/>
    <property type="match status" value="1"/>
</dbReference>
<evidence type="ECO:0000256" key="5">
    <source>
        <dbReference type="ARBA" id="ARBA00022771"/>
    </source>
</evidence>
<keyword evidence="5 8" id="KW-0863">Zinc-finger</keyword>
<dbReference type="SMART" id="SM00184">
    <property type="entry name" value="RING"/>
    <property type="match status" value="1"/>
</dbReference>
<dbReference type="SMART" id="SM00892">
    <property type="entry name" value="Endonuclease_NS"/>
    <property type="match status" value="1"/>
</dbReference>
<keyword evidence="9" id="KW-0175">Coiled coil</keyword>
<dbReference type="InterPro" id="IPR013320">
    <property type="entry name" value="ConA-like_dom_sf"/>
</dbReference>
<accession>A0A6J2VTB0</accession>
<dbReference type="PROSITE" id="PS00518">
    <property type="entry name" value="ZF_RING_1"/>
    <property type="match status" value="1"/>
</dbReference>
<evidence type="ECO:0000256" key="4">
    <source>
        <dbReference type="ARBA" id="ARBA00022723"/>
    </source>
</evidence>
<dbReference type="PANTHER" id="PTHR25465">
    <property type="entry name" value="B-BOX DOMAIN CONTAINING"/>
    <property type="match status" value="1"/>
</dbReference>
<dbReference type="InterPro" id="IPR051051">
    <property type="entry name" value="E3_ubiq-ligase_TRIM/RNF"/>
</dbReference>
<dbReference type="GO" id="GO:0016787">
    <property type="term" value="F:hydrolase activity"/>
    <property type="evidence" value="ECO:0007669"/>
    <property type="project" value="InterPro"/>
</dbReference>
<dbReference type="SUPFAM" id="SSF49899">
    <property type="entry name" value="Concanavalin A-like lectins/glucanases"/>
    <property type="match status" value="1"/>
</dbReference>
<dbReference type="InterPro" id="IPR020821">
    <property type="entry name" value="ENPP1-3/EXOG-like_nuc-like"/>
</dbReference>
<dbReference type="InterPro" id="IPR006574">
    <property type="entry name" value="PRY"/>
</dbReference>
<dbReference type="RefSeq" id="XP_030635292.1">
    <property type="nucleotide sequence ID" value="XM_030779432.1"/>
</dbReference>
<evidence type="ECO:0000256" key="2">
    <source>
        <dbReference type="ARBA" id="ARBA00022490"/>
    </source>
</evidence>
<keyword evidence="3" id="KW-0399">Innate immunity</keyword>
<feature type="domain" description="B30.2/SPRY" evidence="11">
    <location>
        <begin position="625"/>
        <end position="822"/>
    </location>
</feature>
<dbReference type="SMART" id="SM00589">
    <property type="entry name" value="PRY"/>
    <property type="match status" value="1"/>
</dbReference>
<name>A0A6J2VTB0_CHACN</name>
<dbReference type="SUPFAM" id="SSF54060">
    <property type="entry name" value="His-Me finger endonucleases"/>
    <property type="match status" value="2"/>
</dbReference>
<evidence type="ECO:0000256" key="6">
    <source>
        <dbReference type="ARBA" id="ARBA00022833"/>
    </source>
</evidence>
<feature type="coiled-coil region" evidence="9">
    <location>
        <begin position="472"/>
        <end position="503"/>
    </location>
</feature>
<dbReference type="OrthoDB" id="6270329at2759"/>
<evidence type="ECO:0000256" key="3">
    <source>
        <dbReference type="ARBA" id="ARBA00022588"/>
    </source>
</evidence>
<evidence type="ECO:0000259" key="10">
    <source>
        <dbReference type="PROSITE" id="PS50089"/>
    </source>
</evidence>
<sequence length="824" mass="93210">MLATFTLTNAAPQDPTFNRGSWKVHEKHVSDLMGGVCRNGAFVVTGVIPGNHPIGNNFFGNRAPPLGLRGQNNNRYREICQCLPNQNNQLLITAYRYATLYDTENKIPVYSAYEFTGHEHVDREDSWWIEPQLDGGKQQCMGRSITINPANRGRHQALSSDYESSGYERGHLFPVYHTRTYDAMLATFTLTNAAPQDSTFNRGSWRKHEECVSCFMEEACQNRKAFVVTGVVPGVRKIGNGVRVAKMYWRAFCCRTVVGPNNMGPVYSAGYIGPDQNAMASFLSPSSPSPSNDAPVRIAEHLNCSICLDLLENPVTTTCGHTFCSTCLDRHRHYNDLVCPLCKQVLRVRPDVNVILRALVDELHEARRPNPDEFTGAPGEVACDVCSGNRRLKAVKSCLVCVASYCNLHVEQHRSTPRLKGHHLVAPVEELDQRACLTHGRPLELYSCEEGKCICALCVQEGRQVVPIETERNRRQEELRGIKENMEKMIQEREDKVKEIEWAVDQCKTQIHRQEGEIKEVFEALMAAVKEAEREALEPFEERRRCLKEEVEGLTTELKREIGECSEVIAEIDRITYVEDHVHFLRSYPSMPESSREWTDVAVKAELTFGSMQKSLVAMRAQIDAELEKLSRLEIGRIRKFAADVTFDPDTANAQLVLSDDGKEVRDGGVKQDIPDNDERYDLFGCVLGQNQLTSGRAYWEVDVWEKTGWDLGVAAEDANRKGKISLKPSQGYWAIVHCNENLYCALEDPPVRLPVPEKVQKVGVFVDYEEGLVSFYNVEARSHIYTFTDCNFKETLRPYFSPHFRQSGRNSSPLVICHVSQND</sequence>
<dbReference type="PRINTS" id="PR01407">
    <property type="entry name" value="BUTYPHLNCDUF"/>
</dbReference>
<dbReference type="CDD" id="cd19802">
    <property type="entry name" value="Bbox1_TRIM8-like"/>
    <property type="match status" value="1"/>
</dbReference>
<dbReference type="InterPro" id="IPR003877">
    <property type="entry name" value="SPRY_dom"/>
</dbReference>
<proteinExistence type="predicted"/>
<dbReference type="SUPFAM" id="SSF57850">
    <property type="entry name" value="RING/U-box"/>
    <property type="match status" value="1"/>
</dbReference>
<dbReference type="Gene3D" id="3.30.40.10">
    <property type="entry name" value="Zinc/RING finger domain, C3HC4 (zinc finger)"/>
    <property type="match status" value="1"/>
</dbReference>
<dbReference type="InterPro" id="IPR013083">
    <property type="entry name" value="Znf_RING/FYVE/PHD"/>
</dbReference>
<evidence type="ECO:0000256" key="7">
    <source>
        <dbReference type="ARBA" id="ARBA00022859"/>
    </source>
</evidence>
<organism evidence="12 13">
    <name type="scientific">Chanos chanos</name>
    <name type="common">Milkfish</name>
    <name type="synonym">Mugil chanos</name>
    <dbReference type="NCBI Taxonomy" id="29144"/>
    <lineage>
        <taxon>Eukaryota</taxon>
        <taxon>Metazoa</taxon>
        <taxon>Chordata</taxon>
        <taxon>Craniata</taxon>
        <taxon>Vertebrata</taxon>
        <taxon>Euteleostomi</taxon>
        <taxon>Actinopterygii</taxon>
        <taxon>Neopterygii</taxon>
        <taxon>Teleostei</taxon>
        <taxon>Ostariophysi</taxon>
        <taxon>Gonorynchiformes</taxon>
        <taxon>Chanidae</taxon>
        <taxon>Chanos</taxon>
    </lineage>
</organism>
<dbReference type="PROSITE" id="PS50188">
    <property type="entry name" value="B302_SPRY"/>
    <property type="match status" value="1"/>
</dbReference>
<dbReference type="Gene3D" id="2.60.120.920">
    <property type="match status" value="1"/>
</dbReference>
<dbReference type="GO" id="GO:0045087">
    <property type="term" value="P:innate immune response"/>
    <property type="evidence" value="ECO:0007669"/>
    <property type="project" value="UniProtKB-KW"/>
</dbReference>
<comment type="subcellular location">
    <subcellularLocation>
        <location evidence="1">Cytoplasm</location>
    </subcellularLocation>
</comment>
<keyword evidence="2" id="KW-0963">Cytoplasm</keyword>
<dbReference type="InterPro" id="IPR017907">
    <property type="entry name" value="Znf_RING_CS"/>
</dbReference>
<dbReference type="InterPro" id="IPR018957">
    <property type="entry name" value="Znf_C3HC4_RING-type"/>
</dbReference>